<proteinExistence type="predicted"/>
<evidence type="ECO:0000259" key="3">
    <source>
        <dbReference type="Pfam" id="PF16040"/>
    </source>
</evidence>
<name>A0A2R5LLN2_9ACAR</name>
<evidence type="ECO:0000259" key="4">
    <source>
        <dbReference type="Pfam" id="PF16041"/>
    </source>
</evidence>
<sequence length="338" mass="38319">MRVYSHHPFLALAFCAAAGVLFIYPFVLRYTVYKDSFIAMAITDMLPVRDRVSSTWCSGQELSMNHSFSAYVFRDRDTPAPTRSLERVITLNMTMVIPKQTYEYWGFYFLEGSSFTVSVCSRLSGAAFSLIRGTPPLRACLAALARKREGRDDSDEDSDEDELGSSPESDEQSSTLSSSEGMLINETHGIHVCNNALFHVPLRWTYSCGTPHDRQDHKHNITYHVKSSDFYYMFFASNPPLYVTPNTIDAKFYLNRTLYDTRFSVAKTGEETCKNVSQCTVNFGLGSDEYMVVQMDVNSTTPSWTSDVLTSKCLPRKGLYFVFYFVFGLFIMMAAFQG</sequence>
<dbReference type="KEGG" id="oti:135366667"/>
<dbReference type="AlphaFoldDB" id="A0A2R5LLN2"/>
<evidence type="ECO:0000256" key="1">
    <source>
        <dbReference type="SAM" id="MobiDB-lite"/>
    </source>
</evidence>
<dbReference type="InterPro" id="IPR032010">
    <property type="entry name" value="APD1-4_M"/>
</dbReference>
<evidence type="ECO:0000256" key="2">
    <source>
        <dbReference type="SAM" id="Phobius"/>
    </source>
</evidence>
<feature type="domain" description="E3 ubiquitin-protein ligase APD1-4 N-terminal" evidence="3">
    <location>
        <begin position="81"/>
        <end position="134"/>
    </location>
</feature>
<feature type="transmembrane region" description="Helical" evidence="2">
    <location>
        <begin position="318"/>
        <end position="336"/>
    </location>
</feature>
<accession>A0A2R5LLN2</accession>
<keyword evidence="2" id="KW-0812">Transmembrane</keyword>
<feature type="transmembrane region" description="Helical" evidence="2">
    <location>
        <begin position="6"/>
        <end position="27"/>
    </location>
</feature>
<protein>
    <submittedName>
        <fullName evidence="5">Putative conserved plasma membrane protein</fullName>
    </submittedName>
</protein>
<organism evidence="5">
    <name type="scientific">Ornithodoros turicata</name>
    <dbReference type="NCBI Taxonomy" id="34597"/>
    <lineage>
        <taxon>Eukaryota</taxon>
        <taxon>Metazoa</taxon>
        <taxon>Ecdysozoa</taxon>
        <taxon>Arthropoda</taxon>
        <taxon>Chelicerata</taxon>
        <taxon>Arachnida</taxon>
        <taxon>Acari</taxon>
        <taxon>Parasitiformes</taxon>
        <taxon>Ixodida</taxon>
        <taxon>Ixodoidea</taxon>
        <taxon>Argasidae</taxon>
        <taxon>Ornithodorinae</taxon>
        <taxon>Ornithodoros</taxon>
    </lineage>
</organism>
<dbReference type="Pfam" id="PF16040">
    <property type="entry name" value="APD1-4_N"/>
    <property type="match status" value="1"/>
</dbReference>
<feature type="compositionally biased region" description="Acidic residues" evidence="1">
    <location>
        <begin position="152"/>
        <end position="171"/>
    </location>
</feature>
<reference evidence="5" key="1">
    <citation type="submission" date="2018-03" db="EMBL/GenBank/DDBJ databases">
        <title>The relapsing fever spirochete Borrelia turicatae persists in the highly oxidative environment of its soft-bodied tick vector.</title>
        <authorList>
            <person name="Bourret T.J."/>
            <person name="Boyle W.K."/>
            <person name="Valenzuela J.G."/>
            <person name="Oliveira F."/>
            <person name="Lopez J.E."/>
        </authorList>
    </citation>
    <scope>NUCLEOTIDE SEQUENCE</scope>
    <source>
        <strain evidence="5">Kansas strain/isolate</strain>
        <tissue evidence="5">Salivary glands</tissue>
    </source>
</reference>
<feature type="region of interest" description="Disordered" evidence="1">
    <location>
        <begin position="148"/>
        <end position="178"/>
    </location>
</feature>
<feature type="domain" description="E3 ubiquitin-protein ligase APD1-4 middle" evidence="4">
    <location>
        <begin position="221"/>
        <end position="333"/>
    </location>
</feature>
<dbReference type="Pfam" id="PF16041">
    <property type="entry name" value="APD1-4_M"/>
    <property type="match status" value="1"/>
</dbReference>
<dbReference type="RefSeq" id="XP_064455544.1">
    <property type="nucleotide sequence ID" value="XM_064599474.1"/>
</dbReference>
<keyword evidence="2" id="KW-1133">Transmembrane helix</keyword>
<keyword evidence="2" id="KW-0472">Membrane</keyword>
<dbReference type="InterPro" id="IPR032008">
    <property type="entry name" value="APD1-4_N"/>
</dbReference>
<evidence type="ECO:0000313" key="5">
    <source>
        <dbReference type="EMBL" id="MBY10440.1"/>
    </source>
</evidence>
<dbReference type="PANTHER" id="PTHR39077:SF1">
    <property type="entry name" value="E3 UBIQUITIN-PROTEIN LIGASE APD1-4 MIDDLE DOMAIN-CONTAINING PROTEIN"/>
    <property type="match status" value="1"/>
</dbReference>
<dbReference type="GeneID" id="135366667"/>
<dbReference type="EMBL" id="GGLE01006314">
    <property type="protein sequence ID" value="MBY10440.1"/>
    <property type="molecule type" value="Transcribed_RNA"/>
</dbReference>
<dbReference type="PANTHER" id="PTHR39077">
    <property type="entry name" value="DUF4793 DOMAIN-CONTAINING PROTEIN"/>
    <property type="match status" value="1"/>
</dbReference>